<sequence length="86" mass="9528">MMAREPMFALTPDCGYFMVSDAKTHEAIAVVEAGDEVEAGQFFGALRHILQASSQVHLCVLESVTLPNEIPVFRRQYLKAMQVNAT</sequence>
<protein>
    <submittedName>
        <fullName evidence="1">Uncharacterized protein</fullName>
    </submittedName>
</protein>
<dbReference type="RefSeq" id="WP_379733082.1">
    <property type="nucleotide sequence ID" value="NZ_JBHRVV010000001.1"/>
</dbReference>
<proteinExistence type="predicted"/>
<gene>
    <name evidence="1" type="ORF">ACFOPH_01790</name>
</gene>
<accession>A0ABV7PCV0</accession>
<evidence type="ECO:0000313" key="1">
    <source>
        <dbReference type="EMBL" id="MFC3456984.1"/>
    </source>
</evidence>
<organism evidence="1 2">
    <name type="scientific">Massilia haematophila</name>
    <dbReference type="NCBI Taxonomy" id="457923"/>
    <lineage>
        <taxon>Bacteria</taxon>
        <taxon>Pseudomonadati</taxon>
        <taxon>Pseudomonadota</taxon>
        <taxon>Betaproteobacteria</taxon>
        <taxon>Burkholderiales</taxon>
        <taxon>Oxalobacteraceae</taxon>
        <taxon>Telluria group</taxon>
        <taxon>Massilia</taxon>
    </lineage>
</organism>
<keyword evidence="2" id="KW-1185">Reference proteome</keyword>
<dbReference type="EMBL" id="JBHRVV010000001">
    <property type="protein sequence ID" value="MFC3456984.1"/>
    <property type="molecule type" value="Genomic_DNA"/>
</dbReference>
<name>A0ABV7PCV0_9BURK</name>
<dbReference type="Proteomes" id="UP001595665">
    <property type="component" value="Unassembled WGS sequence"/>
</dbReference>
<reference evidence="2" key="1">
    <citation type="journal article" date="2019" name="Int. J. Syst. Evol. Microbiol.">
        <title>The Global Catalogue of Microorganisms (GCM) 10K type strain sequencing project: providing services to taxonomists for standard genome sequencing and annotation.</title>
        <authorList>
            <consortium name="The Broad Institute Genomics Platform"/>
            <consortium name="The Broad Institute Genome Sequencing Center for Infectious Disease"/>
            <person name="Wu L."/>
            <person name="Ma J."/>
        </authorList>
    </citation>
    <scope>NUCLEOTIDE SEQUENCE [LARGE SCALE GENOMIC DNA]</scope>
    <source>
        <strain evidence="2">CCM 7480</strain>
    </source>
</reference>
<comment type="caution">
    <text evidence="1">The sequence shown here is derived from an EMBL/GenBank/DDBJ whole genome shotgun (WGS) entry which is preliminary data.</text>
</comment>
<evidence type="ECO:0000313" key="2">
    <source>
        <dbReference type="Proteomes" id="UP001595665"/>
    </source>
</evidence>